<feature type="repeat" description="ANK" evidence="8">
    <location>
        <begin position="229"/>
        <end position="261"/>
    </location>
</feature>
<evidence type="ECO:0000256" key="3">
    <source>
        <dbReference type="ARBA" id="ARBA00022537"/>
    </source>
</evidence>
<reference evidence="9" key="1">
    <citation type="submission" date="2020-11" db="EMBL/GenBank/DDBJ databases">
        <authorList>
            <person name="Tran Van P."/>
        </authorList>
    </citation>
    <scope>NUCLEOTIDE SEQUENCE</scope>
</reference>
<keyword evidence="5" id="KW-0528">Neurotoxin</keyword>
<keyword evidence="6 8" id="KW-0040">ANK repeat</keyword>
<dbReference type="PRINTS" id="PR01415">
    <property type="entry name" value="ANKYRIN"/>
</dbReference>
<dbReference type="GO" id="GO:0044218">
    <property type="term" value="C:other organism cell membrane"/>
    <property type="evidence" value="ECO:0007669"/>
    <property type="project" value="UniProtKB-KW"/>
</dbReference>
<proteinExistence type="predicted"/>
<organism evidence="9">
    <name type="scientific">Oppiella nova</name>
    <dbReference type="NCBI Taxonomy" id="334625"/>
    <lineage>
        <taxon>Eukaryota</taxon>
        <taxon>Metazoa</taxon>
        <taxon>Ecdysozoa</taxon>
        <taxon>Arthropoda</taxon>
        <taxon>Chelicerata</taxon>
        <taxon>Arachnida</taxon>
        <taxon>Acari</taxon>
        <taxon>Acariformes</taxon>
        <taxon>Sarcoptiformes</taxon>
        <taxon>Oribatida</taxon>
        <taxon>Brachypylina</taxon>
        <taxon>Oppioidea</taxon>
        <taxon>Oppiidae</taxon>
        <taxon>Oppiella</taxon>
    </lineage>
</organism>
<dbReference type="Pfam" id="PF13606">
    <property type="entry name" value="Ank_3"/>
    <property type="match status" value="1"/>
</dbReference>
<dbReference type="OrthoDB" id="6409741at2759"/>
<dbReference type="PANTHER" id="PTHR24173">
    <property type="entry name" value="ANKYRIN REPEAT CONTAINING"/>
    <property type="match status" value="1"/>
</dbReference>
<evidence type="ECO:0000256" key="5">
    <source>
        <dbReference type="ARBA" id="ARBA00023028"/>
    </source>
</evidence>
<keyword evidence="5" id="KW-0800">Toxin</keyword>
<keyword evidence="2" id="KW-0268">Exocytosis</keyword>
<feature type="repeat" description="ANK" evidence="8">
    <location>
        <begin position="291"/>
        <end position="320"/>
    </location>
</feature>
<keyword evidence="10" id="KW-1185">Reference proteome</keyword>
<accession>A0A7R9LR78</accession>
<dbReference type="Pfam" id="PF00023">
    <property type="entry name" value="Ank"/>
    <property type="match status" value="1"/>
</dbReference>
<feature type="repeat" description="ANK" evidence="8">
    <location>
        <begin position="196"/>
        <end position="228"/>
    </location>
</feature>
<keyword evidence="3" id="KW-1052">Target cell membrane</keyword>
<evidence type="ECO:0000256" key="4">
    <source>
        <dbReference type="ARBA" id="ARBA00022737"/>
    </source>
</evidence>
<dbReference type="InterPro" id="IPR036770">
    <property type="entry name" value="Ankyrin_rpt-contain_sf"/>
</dbReference>
<dbReference type="InterPro" id="IPR002110">
    <property type="entry name" value="Ankyrin_rpt"/>
</dbReference>
<evidence type="ECO:0008006" key="11">
    <source>
        <dbReference type="Google" id="ProtNLM"/>
    </source>
</evidence>
<feature type="repeat" description="ANK" evidence="8">
    <location>
        <begin position="321"/>
        <end position="353"/>
    </location>
</feature>
<keyword evidence="4" id="KW-0677">Repeat</keyword>
<dbReference type="GO" id="GO:0006887">
    <property type="term" value="P:exocytosis"/>
    <property type="evidence" value="ECO:0007669"/>
    <property type="project" value="UniProtKB-KW"/>
</dbReference>
<evidence type="ECO:0000313" key="9">
    <source>
        <dbReference type="EMBL" id="CAD7646312.1"/>
    </source>
</evidence>
<evidence type="ECO:0000256" key="2">
    <source>
        <dbReference type="ARBA" id="ARBA00022483"/>
    </source>
</evidence>
<evidence type="ECO:0000313" key="10">
    <source>
        <dbReference type="Proteomes" id="UP000728032"/>
    </source>
</evidence>
<dbReference type="GO" id="GO:0044231">
    <property type="term" value="C:host cell presynaptic membrane"/>
    <property type="evidence" value="ECO:0007669"/>
    <property type="project" value="UniProtKB-KW"/>
</dbReference>
<evidence type="ECO:0000256" key="7">
    <source>
        <dbReference type="ARBA" id="ARBA00023298"/>
    </source>
</evidence>
<dbReference type="Gene3D" id="1.25.40.20">
    <property type="entry name" value="Ankyrin repeat-containing domain"/>
    <property type="match status" value="1"/>
</dbReference>
<feature type="repeat" description="ANK" evidence="8">
    <location>
        <begin position="260"/>
        <end position="287"/>
    </location>
</feature>
<evidence type="ECO:0000256" key="1">
    <source>
        <dbReference type="ARBA" id="ARBA00004175"/>
    </source>
</evidence>
<dbReference type="SUPFAM" id="SSF48403">
    <property type="entry name" value="Ankyrin repeat"/>
    <property type="match status" value="1"/>
</dbReference>
<dbReference type="PROSITE" id="PS50088">
    <property type="entry name" value="ANK_REPEAT"/>
    <property type="match status" value="6"/>
</dbReference>
<dbReference type="SMART" id="SM00248">
    <property type="entry name" value="ANK"/>
    <property type="match status" value="8"/>
</dbReference>
<keyword evidence="7" id="KW-1053">Target membrane</keyword>
<dbReference type="GO" id="GO:0006511">
    <property type="term" value="P:ubiquitin-dependent protein catabolic process"/>
    <property type="evidence" value="ECO:0007669"/>
    <property type="project" value="TreeGrafter"/>
</dbReference>
<gene>
    <name evidence="9" type="ORF">ONB1V03_LOCUS5664</name>
</gene>
<keyword evidence="7" id="KW-0472">Membrane</keyword>
<dbReference type="PROSITE" id="PS50297">
    <property type="entry name" value="ANK_REP_REGION"/>
    <property type="match status" value="5"/>
</dbReference>
<evidence type="ECO:0000256" key="8">
    <source>
        <dbReference type="PROSITE-ProRule" id="PRU00023"/>
    </source>
</evidence>
<dbReference type="EMBL" id="OC917151">
    <property type="protein sequence ID" value="CAD7646312.1"/>
    <property type="molecule type" value="Genomic_DNA"/>
</dbReference>
<name>A0A7R9LR78_9ACAR</name>
<feature type="non-terminal residue" evidence="9">
    <location>
        <position position="1"/>
    </location>
</feature>
<dbReference type="GO" id="GO:0000151">
    <property type="term" value="C:ubiquitin ligase complex"/>
    <property type="evidence" value="ECO:0007669"/>
    <property type="project" value="TreeGrafter"/>
</dbReference>
<dbReference type="AlphaFoldDB" id="A0A7R9LR78"/>
<feature type="repeat" description="ANK" evidence="8">
    <location>
        <begin position="163"/>
        <end position="195"/>
    </location>
</feature>
<comment type="subcellular location">
    <subcellularLocation>
        <location evidence="1">Target cell membrane</location>
    </subcellularLocation>
</comment>
<sequence>MRTALEDKLGRKNLLVFHFKLECWLKPFKKHKKEKSGKDRGEKELELSMKLLKRQQLLKIYKDKKILTQADYQVIRAFIEGQLERNELPDNSLKYYGNLINKLTPWLASWQTSFRNNFCNKGGETALHVAFREGNVKVKSFILNSLKEHPRTLKKLINAKDNYGETVLHRAAESDKWDVVKLLVNKGADVNAKNRYGSTVLHFAAKSDKWDVVKWLVEQGADVNAKDKDGETVLYWAARDDNWEVVKLLVNKGADVNAKLYWAVREGKWDVVKLLVNKGADVNAKDSLYITVLYWAAREDKWDVVKWLVNKGADVNAKGNYGETVLHQATKSGQLDVAKWLVEQEADVNAKDNLYITVLYWAAWDGKWDVVKLLVEEKGADVNSLTREQKERLLDNAKQYGWQNIVDKLSVVGIQQIQSQSKQQKAFLHLGKYVSHHFFTVKIEAIKQGLYLPVFESRGVKINGKCASITRAVSQLLFLKDASLNFQQLFLSNLQVAAELYERLAQGKQISSREEKEIFALSSNREVKNAKQVQELLLSDQGIHLLMPQKQCKGRRNGEIVLPEQHLPEVQ</sequence>
<dbReference type="EMBL" id="CAJPVJ010002326">
    <property type="protein sequence ID" value="CAG2166137.1"/>
    <property type="molecule type" value="Genomic_DNA"/>
</dbReference>
<keyword evidence="5" id="KW-0638">Presynaptic neurotoxin</keyword>
<dbReference type="PANTHER" id="PTHR24173:SF74">
    <property type="entry name" value="ANKYRIN REPEAT DOMAIN-CONTAINING PROTEIN 16"/>
    <property type="match status" value="1"/>
</dbReference>
<protein>
    <recommendedName>
        <fullName evidence="11">Ankyrin repeat protein</fullName>
    </recommendedName>
</protein>
<evidence type="ECO:0000256" key="6">
    <source>
        <dbReference type="ARBA" id="ARBA00023043"/>
    </source>
</evidence>
<dbReference type="Proteomes" id="UP000728032">
    <property type="component" value="Unassembled WGS sequence"/>
</dbReference>
<dbReference type="Pfam" id="PF12796">
    <property type="entry name" value="Ank_2"/>
    <property type="match status" value="2"/>
</dbReference>